<name>A0ABQ3HL46_9ACTN</name>
<dbReference type="PANTHER" id="PTHR30480">
    <property type="entry name" value="BETA-HEXOSAMINIDASE-RELATED"/>
    <property type="match status" value="1"/>
</dbReference>
<reference evidence="10" key="1">
    <citation type="journal article" date="2019" name="Int. J. Syst. Evol. Microbiol.">
        <title>The Global Catalogue of Microorganisms (GCM) 10K type strain sequencing project: providing services to taxonomists for standard genome sequencing and annotation.</title>
        <authorList>
            <consortium name="The Broad Institute Genomics Platform"/>
            <consortium name="The Broad Institute Genome Sequencing Center for Infectious Disease"/>
            <person name="Wu L."/>
            <person name="Ma J."/>
        </authorList>
    </citation>
    <scope>NUCLEOTIDE SEQUENCE [LARGE SCALE GENOMIC DNA]</scope>
    <source>
        <strain evidence="10">CGMCC 1.12791</strain>
    </source>
</reference>
<keyword evidence="7" id="KW-0732">Signal</keyword>
<dbReference type="Pfam" id="PF00933">
    <property type="entry name" value="Glyco_hydro_3"/>
    <property type="match status" value="1"/>
</dbReference>
<dbReference type="PROSITE" id="PS51257">
    <property type="entry name" value="PROKAR_LIPOPROTEIN"/>
    <property type="match status" value="1"/>
</dbReference>
<dbReference type="InterPro" id="IPR001764">
    <property type="entry name" value="Glyco_hydro_3_N"/>
</dbReference>
<dbReference type="InterPro" id="IPR017853">
    <property type="entry name" value="GH"/>
</dbReference>
<feature type="chain" id="PRO_5047165078" description="beta-N-acetylhexosaminidase" evidence="7">
    <location>
        <begin position="32"/>
        <end position="440"/>
    </location>
</feature>
<dbReference type="Gene3D" id="3.20.20.300">
    <property type="entry name" value="Glycoside hydrolase, family 3, N-terminal domain"/>
    <property type="match status" value="1"/>
</dbReference>
<dbReference type="EC" id="3.2.1.52" evidence="3"/>
<sequence length="440" mass="45173">MLPIRPRLAVIATGVLLVSGCAGLGSTPDDAAPAAPAPSSSAPATDEAGSASADAEQPEDPDTPTSWGPTVGELAEAQELVATWTPEQLAGGVIVGRFHGTDPEEPARMVRELHLAGVSVTGANVLDQQQVLDMTAAISRAAADDGREFPPVIGVDQEGGYVSHLRGIATEFPHFASAGLAIAADPGLGRRVTRAAALTTGLELRGLGFTWVFAPVADVTIGAADPTIGLRSPSMDPRLASQAVGAAIKGYDDAGIVSTVKHFPGHGGATSDSHDTLPELDATLEELSAHDLPPFEAAVRQQAPAVMMSHLDLTDIAPGVPASMAPEVYDLLRDELGFEGVAITDSLGMGAVGGRPTPALQALQAGADLLLMPVDNATTHQIVVDALDAGLVSRARVEEAAARVVALQMWQERIAAQRPVPADVVDRARAASADLESAAY</sequence>
<evidence type="ECO:0000256" key="5">
    <source>
        <dbReference type="ARBA" id="ARBA00023295"/>
    </source>
</evidence>
<evidence type="ECO:0000313" key="10">
    <source>
        <dbReference type="Proteomes" id="UP000597341"/>
    </source>
</evidence>
<evidence type="ECO:0000256" key="7">
    <source>
        <dbReference type="SAM" id="SignalP"/>
    </source>
</evidence>
<protein>
    <recommendedName>
        <fullName evidence="3">beta-N-acetylhexosaminidase</fullName>
        <ecNumber evidence="3">3.2.1.52</ecNumber>
    </recommendedName>
</protein>
<feature type="signal peptide" evidence="7">
    <location>
        <begin position="1"/>
        <end position="31"/>
    </location>
</feature>
<feature type="compositionally biased region" description="Low complexity" evidence="6">
    <location>
        <begin position="29"/>
        <end position="46"/>
    </location>
</feature>
<dbReference type="PANTHER" id="PTHR30480:SF13">
    <property type="entry name" value="BETA-HEXOSAMINIDASE"/>
    <property type="match status" value="1"/>
</dbReference>
<accession>A0ABQ3HL46</accession>
<gene>
    <name evidence="9" type="ORF">GCM10011376_30080</name>
</gene>
<feature type="region of interest" description="Disordered" evidence="6">
    <location>
        <begin position="29"/>
        <end position="70"/>
    </location>
</feature>
<evidence type="ECO:0000256" key="6">
    <source>
        <dbReference type="SAM" id="MobiDB-lite"/>
    </source>
</evidence>
<dbReference type="InterPro" id="IPR050226">
    <property type="entry name" value="NagZ_Beta-hexosaminidase"/>
</dbReference>
<keyword evidence="10" id="KW-1185">Reference proteome</keyword>
<proteinExistence type="inferred from homology"/>
<evidence type="ECO:0000256" key="3">
    <source>
        <dbReference type="ARBA" id="ARBA00012663"/>
    </source>
</evidence>
<dbReference type="SUPFAM" id="SSF51445">
    <property type="entry name" value="(Trans)glycosidases"/>
    <property type="match status" value="1"/>
</dbReference>
<feature type="domain" description="Glycoside hydrolase family 3 N-terminal" evidence="8">
    <location>
        <begin position="102"/>
        <end position="406"/>
    </location>
</feature>
<dbReference type="EMBL" id="BNAD01000010">
    <property type="protein sequence ID" value="GHE18398.1"/>
    <property type="molecule type" value="Genomic_DNA"/>
</dbReference>
<evidence type="ECO:0000259" key="8">
    <source>
        <dbReference type="Pfam" id="PF00933"/>
    </source>
</evidence>
<evidence type="ECO:0000313" key="9">
    <source>
        <dbReference type="EMBL" id="GHE18398.1"/>
    </source>
</evidence>
<comment type="catalytic activity">
    <reaction evidence="1">
        <text>Hydrolysis of terminal non-reducing N-acetyl-D-hexosamine residues in N-acetyl-beta-D-hexosaminides.</text>
        <dbReference type="EC" id="3.2.1.52"/>
    </reaction>
</comment>
<organism evidence="9 10">
    <name type="scientific">Nocardioides flavus</name>
    <name type="common">ex Wang et al. 2016</name>
    <dbReference type="NCBI Taxonomy" id="2058780"/>
    <lineage>
        <taxon>Bacteria</taxon>
        <taxon>Bacillati</taxon>
        <taxon>Actinomycetota</taxon>
        <taxon>Actinomycetes</taxon>
        <taxon>Propionibacteriales</taxon>
        <taxon>Nocardioidaceae</taxon>
        <taxon>Nocardioides</taxon>
    </lineage>
</organism>
<comment type="caution">
    <text evidence="9">The sequence shown here is derived from an EMBL/GenBank/DDBJ whole genome shotgun (WGS) entry which is preliminary data.</text>
</comment>
<keyword evidence="4" id="KW-0378">Hydrolase</keyword>
<dbReference type="InterPro" id="IPR036962">
    <property type="entry name" value="Glyco_hydro_3_N_sf"/>
</dbReference>
<comment type="similarity">
    <text evidence="2">Belongs to the glycosyl hydrolase 3 family.</text>
</comment>
<evidence type="ECO:0000256" key="2">
    <source>
        <dbReference type="ARBA" id="ARBA00005336"/>
    </source>
</evidence>
<evidence type="ECO:0000256" key="4">
    <source>
        <dbReference type="ARBA" id="ARBA00022801"/>
    </source>
</evidence>
<dbReference type="Proteomes" id="UP000597341">
    <property type="component" value="Unassembled WGS sequence"/>
</dbReference>
<keyword evidence="5" id="KW-0326">Glycosidase</keyword>
<dbReference type="RefSeq" id="WP_191280305.1">
    <property type="nucleotide sequence ID" value="NZ_BNAD01000010.1"/>
</dbReference>
<evidence type="ECO:0000256" key="1">
    <source>
        <dbReference type="ARBA" id="ARBA00001231"/>
    </source>
</evidence>